<proteinExistence type="predicted"/>
<gene>
    <name evidence="2" type="ORF">LIPSTDRAFT_60142</name>
</gene>
<accession>A0A1E3PTK0</accession>
<name>A0A1E3PTK0_LIPST</name>
<dbReference type="EMBL" id="KV454343">
    <property type="protein sequence ID" value="ODQ68741.1"/>
    <property type="molecule type" value="Genomic_DNA"/>
</dbReference>
<sequence length="67" mass="7412">GFNHVSTQELCDAVAAAEKDSKTRASKRRKKKGKGISYETESEGDIEEGTQDEFESDTEDCIIVDVE</sequence>
<feature type="non-terminal residue" evidence="2">
    <location>
        <position position="1"/>
    </location>
</feature>
<organism evidence="2 3">
    <name type="scientific">Lipomyces starkeyi NRRL Y-11557</name>
    <dbReference type="NCBI Taxonomy" id="675824"/>
    <lineage>
        <taxon>Eukaryota</taxon>
        <taxon>Fungi</taxon>
        <taxon>Dikarya</taxon>
        <taxon>Ascomycota</taxon>
        <taxon>Saccharomycotina</taxon>
        <taxon>Lipomycetes</taxon>
        <taxon>Lipomycetales</taxon>
        <taxon>Lipomycetaceae</taxon>
        <taxon>Lipomyces</taxon>
    </lineage>
</organism>
<dbReference type="STRING" id="675824.A0A1E3PTK0"/>
<dbReference type="AlphaFoldDB" id="A0A1E3PTK0"/>
<feature type="compositionally biased region" description="Acidic residues" evidence="1">
    <location>
        <begin position="40"/>
        <end position="59"/>
    </location>
</feature>
<reference evidence="2 3" key="1">
    <citation type="journal article" date="2016" name="Proc. Natl. Acad. Sci. U.S.A.">
        <title>Comparative genomics of biotechnologically important yeasts.</title>
        <authorList>
            <person name="Riley R."/>
            <person name="Haridas S."/>
            <person name="Wolfe K.H."/>
            <person name="Lopes M.R."/>
            <person name="Hittinger C.T."/>
            <person name="Goeker M."/>
            <person name="Salamov A.A."/>
            <person name="Wisecaver J.H."/>
            <person name="Long T.M."/>
            <person name="Calvey C.H."/>
            <person name="Aerts A.L."/>
            <person name="Barry K.W."/>
            <person name="Choi C."/>
            <person name="Clum A."/>
            <person name="Coughlan A.Y."/>
            <person name="Deshpande S."/>
            <person name="Douglass A.P."/>
            <person name="Hanson S.J."/>
            <person name="Klenk H.-P."/>
            <person name="LaButti K.M."/>
            <person name="Lapidus A."/>
            <person name="Lindquist E.A."/>
            <person name="Lipzen A.M."/>
            <person name="Meier-Kolthoff J.P."/>
            <person name="Ohm R.A."/>
            <person name="Otillar R.P."/>
            <person name="Pangilinan J.L."/>
            <person name="Peng Y."/>
            <person name="Rokas A."/>
            <person name="Rosa C.A."/>
            <person name="Scheuner C."/>
            <person name="Sibirny A.A."/>
            <person name="Slot J.C."/>
            <person name="Stielow J.B."/>
            <person name="Sun H."/>
            <person name="Kurtzman C.P."/>
            <person name="Blackwell M."/>
            <person name="Grigoriev I.V."/>
            <person name="Jeffries T.W."/>
        </authorList>
    </citation>
    <scope>NUCLEOTIDE SEQUENCE [LARGE SCALE GENOMIC DNA]</scope>
    <source>
        <strain evidence="2 3">NRRL Y-11557</strain>
    </source>
</reference>
<keyword evidence="3" id="KW-1185">Reference proteome</keyword>
<feature type="region of interest" description="Disordered" evidence="1">
    <location>
        <begin position="16"/>
        <end position="59"/>
    </location>
</feature>
<evidence type="ECO:0000256" key="1">
    <source>
        <dbReference type="SAM" id="MobiDB-lite"/>
    </source>
</evidence>
<evidence type="ECO:0000313" key="3">
    <source>
        <dbReference type="Proteomes" id="UP000094385"/>
    </source>
</evidence>
<evidence type="ECO:0000313" key="2">
    <source>
        <dbReference type="EMBL" id="ODQ68741.1"/>
    </source>
</evidence>
<protein>
    <submittedName>
        <fullName evidence="2">Uncharacterized protein</fullName>
    </submittedName>
</protein>
<feature type="compositionally biased region" description="Basic residues" evidence="1">
    <location>
        <begin position="24"/>
        <end position="34"/>
    </location>
</feature>
<dbReference type="Proteomes" id="UP000094385">
    <property type="component" value="Unassembled WGS sequence"/>
</dbReference>